<evidence type="ECO:0000313" key="3">
    <source>
        <dbReference type="Proteomes" id="UP000887568"/>
    </source>
</evidence>
<accession>A0A914AG16</accession>
<evidence type="ECO:0000259" key="1">
    <source>
        <dbReference type="Pfam" id="PF00078"/>
    </source>
</evidence>
<dbReference type="PANTHER" id="PTHR47027">
    <property type="entry name" value="REVERSE TRANSCRIPTASE DOMAIN-CONTAINING PROTEIN"/>
    <property type="match status" value="1"/>
</dbReference>
<keyword evidence="3" id="KW-1185">Reference proteome</keyword>
<dbReference type="PANTHER" id="PTHR47027:SF20">
    <property type="entry name" value="REVERSE TRANSCRIPTASE-LIKE PROTEIN WITH RNA-DIRECTED DNA POLYMERASE DOMAIN"/>
    <property type="match status" value="1"/>
</dbReference>
<reference evidence="2" key="1">
    <citation type="submission" date="2022-11" db="UniProtKB">
        <authorList>
            <consortium name="EnsemblMetazoa"/>
        </authorList>
    </citation>
    <scope>IDENTIFICATION</scope>
</reference>
<dbReference type="Proteomes" id="UP000887568">
    <property type="component" value="Unplaced"/>
</dbReference>
<dbReference type="RefSeq" id="XP_038062314.1">
    <property type="nucleotide sequence ID" value="XM_038206386.1"/>
</dbReference>
<dbReference type="Pfam" id="PF00078">
    <property type="entry name" value="RVT_1"/>
    <property type="match status" value="1"/>
</dbReference>
<sequence length="166" mass="18322">MLRVRLGKEADKIVDIIEANYAQSEANLDGTPSPVPIHCGVRQEAAESMQQAEHAARGEAVTTVITYADDILMLGQTREELQGMMNVIYLTFKNYGLTMAGDKTVSMSWNTPEETRNSKSLITVGGEDLGNVRTFKYLGHVLADDPNKPQHITQKISSARAKWAEI</sequence>
<dbReference type="OrthoDB" id="418748at2759"/>
<dbReference type="EnsemblMetazoa" id="XM_038206386.1">
    <property type="protein sequence ID" value="XP_038062314.1"/>
    <property type="gene ID" value="LOC119732780"/>
</dbReference>
<proteinExistence type="predicted"/>
<name>A0A914AG16_PATMI</name>
<dbReference type="GeneID" id="119732780"/>
<feature type="domain" description="Reverse transcriptase" evidence="1">
    <location>
        <begin position="49"/>
        <end position="141"/>
    </location>
</feature>
<dbReference type="AlphaFoldDB" id="A0A914AG16"/>
<protein>
    <recommendedName>
        <fullName evidence="1">Reverse transcriptase domain-containing protein</fullName>
    </recommendedName>
</protein>
<organism evidence="2 3">
    <name type="scientific">Patiria miniata</name>
    <name type="common">Bat star</name>
    <name type="synonym">Asterina miniata</name>
    <dbReference type="NCBI Taxonomy" id="46514"/>
    <lineage>
        <taxon>Eukaryota</taxon>
        <taxon>Metazoa</taxon>
        <taxon>Echinodermata</taxon>
        <taxon>Eleutherozoa</taxon>
        <taxon>Asterozoa</taxon>
        <taxon>Asteroidea</taxon>
        <taxon>Valvatacea</taxon>
        <taxon>Valvatida</taxon>
        <taxon>Asterinidae</taxon>
        <taxon>Patiria</taxon>
    </lineage>
</organism>
<dbReference type="InterPro" id="IPR043502">
    <property type="entry name" value="DNA/RNA_pol_sf"/>
</dbReference>
<dbReference type="SUPFAM" id="SSF56672">
    <property type="entry name" value="DNA/RNA polymerases"/>
    <property type="match status" value="1"/>
</dbReference>
<evidence type="ECO:0000313" key="2">
    <source>
        <dbReference type="EnsemblMetazoa" id="XP_038062314.1"/>
    </source>
</evidence>
<dbReference type="InterPro" id="IPR000477">
    <property type="entry name" value="RT_dom"/>
</dbReference>